<keyword evidence="2" id="KW-1185">Reference proteome</keyword>
<evidence type="ECO:0000313" key="2">
    <source>
        <dbReference type="Proteomes" id="UP001221208"/>
    </source>
</evidence>
<organism evidence="1 2">
    <name type="scientific">Janthinobacterium fluminis</name>
    <dbReference type="NCBI Taxonomy" id="2987524"/>
    <lineage>
        <taxon>Bacteria</taxon>
        <taxon>Pseudomonadati</taxon>
        <taxon>Pseudomonadota</taxon>
        <taxon>Betaproteobacteria</taxon>
        <taxon>Burkholderiales</taxon>
        <taxon>Oxalobacteraceae</taxon>
        <taxon>Janthinobacterium</taxon>
    </lineage>
</organism>
<dbReference type="Proteomes" id="UP001221208">
    <property type="component" value="Unassembled WGS sequence"/>
</dbReference>
<evidence type="ECO:0000313" key="1">
    <source>
        <dbReference type="EMBL" id="MDC8760341.1"/>
    </source>
</evidence>
<accession>A0ABT5K6D9</accession>
<dbReference type="EMBL" id="JAQQXR010000012">
    <property type="protein sequence ID" value="MDC8760341.1"/>
    <property type="molecule type" value="Genomic_DNA"/>
</dbReference>
<dbReference type="RefSeq" id="WP_273674076.1">
    <property type="nucleotide sequence ID" value="NZ_JAQQXR010000012.1"/>
</dbReference>
<protein>
    <submittedName>
        <fullName evidence="1">Uncharacterized protein</fullName>
    </submittedName>
</protein>
<gene>
    <name evidence="1" type="ORF">OIK44_22370</name>
</gene>
<sequence length="798" mass="89189">MIAPATIARLEADRDGLDFASLQQAGMALLQELCGRHWTDYNAHDPGVTMLDQLSYALTELAFRSALPHEDYLAGGDGAIDLARHALHLPQDIFPSEAVTADDWRRHLYDRVPQIEDVWIHESGARNGLTRIELKLADNGAAAAPEAAVAPAVDAIFTAGRALCQDLSRITVLRTKDFYLAGDIEIHSLRDPAEIYADIFFQCAHQVISGLQLGDYEHAAADGVPLDELFSGPYTEHGLILESGQRDPRAAISLVRLIGLIRGIEGVQKVHALQLCDQHGQLLTEESARQLEGDVPRLRFPDTAQLKRQLRLHFIRNSDNSDAAPGDDGANAAATAALADEAWASLKKLQFESRAKRERKASLEHFINVPTGAGMPLDEYYSIQQQFPAIYGINAYGLPASATPAERASARQLKAYLYVFEQVMANYLRNLASIRRVFSVDADLRQSYFCQPISNRMLPDIEALYTRDNDGIARELDAIRERFDPFDERRDRVLDVMLAMYGERYTQQSLRKFNFYFAGRRELHAWLLENKLAFLTRIVTLGRERAAGFRYDKPAWDTDNVSGAQRKIAILLGLHKLPCCRSLCEPMRRHGLRIVADEHPAPDTLAQLLARLQTPAAAPVLHISATLLRNVCARGGHGADAESAALTPQQNAQLRQLNMDCEGFHLVEHTLLRPRVAGHASHPETAEGFYAFQVSVVFSGWSARFADPEFRKLAQETVSLNLPAHVLPTFFWLGDVEMQDFEARFRSWLDKLRAAALAWQQSTTPAGAALHELDDASAYLLRFLLSPRRRPVFNSHWM</sequence>
<proteinExistence type="predicted"/>
<name>A0ABT5K6D9_9BURK</name>
<comment type="caution">
    <text evidence="1">The sequence shown here is derived from an EMBL/GenBank/DDBJ whole genome shotgun (WGS) entry which is preliminary data.</text>
</comment>
<reference evidence="1 2" key="1">
    <citation type="submission" date="2022-10" db="EMBL/GenBank/DDBJ databases">
        <title>Janthinobacterium sp. hw3 Genome sequencing.</title>
        <authorList>
            <person name="Park S."/>
        </authorList>
    </citation>
    <scope>NUCLEOTIDE SEQUENCE [LARGE SCALE GENOMIC DNA]</scope>
    <source>
        <strain evidence="2">hw3</strain>
    </source>
</reference>